<comment type="subcellular location">
    <subcellularLocation>
        <location evidence="1">Membrane</location>
        <topology evidence="1">Multi-pass membrane protein</topology>
    </subcellularLocation>
</comment>
<evidence type="ECO:0000256" key="8">
    <source>
        <dbReference type="SAM" id="Phobius"/>
    </source>
</evidence>
<keyword evidence="3 8" id="KW-0812">Transmembrane</keyword>
<dbReference type="AlphaFoldDB" id="A0A2V1IVM0"/>
<dbReference type="Gene3D" id="1.10.287.70">
    <property type="match status" value="1"/>
</dbReference>
<dbReference type="GO" id="GO:0005249">
    <property type="term" value="F:voltage-gated potassium channel activity"/>
    <property type="evidence" value="ECO:0007669"/>
    <property type="project" value="InterPro"/>
</dbReference>
<comment type="caution">
    <text evidence="10">The sequence shown here is derived from an EMBL/GenBank/DDBJ whole genome shotgun (WGS) entry which is preliminary data.</text>
</comment>
<feature type="transmembrane region" description="Helical" evidence="8">
    <location>
        <begin position="125"/>
        <end position="146"/>
    </location>
</feature>
<dbReference type="EMBL" id="PUBV01000004">
    <property type="protein sequence ID" value="PWB08883.1"/>
    <property type="molecule type" value="Genomic_DNA"/>
</dbReference>
<evidence type="ECO:0000256" key="2">
    <source>
        <dbReference type="ARBA" id="ARBA00022448"/>
    </source>
</evidence>
<dbReference type="GO" id="GO:0001508">
    <property type="term" value="P:action potential"/>
    <property type="evidence" value="ECO:0007669"/>
    <property type="project" value="TreeGrafter"/>
</dbReference>
<evidence type="ECO:0000256" key="3">
    <source>
        <dbReference type="ARBA" id="ARBA00022692"/>
    </source>
</evidence>
<protein>
    <submittedName>
        <fullName evidence="10">Potassium channel protein</fullName>
    </submittedName>
</protein>
<sequence>MADNINPPATPPATAASLKRLHRIAREKSIITGLFNTLVLLLSVMLIVWISLDTFNNVDFLNSRPYMTFQLWVCVFFIIDFFVELAFAPDRWRYIAHRIVFLLLSIPYLNIIGLLDIQMSDTALYFVRFIPLARGALAMSIVIGYLSSNAISSLFLSYIVIMVMVTYFCSLIFFQEEYGINPQVDTYWTALWWAAMNMTTVGCDVSPVTVAGKIVDVVLPVVGMVIFPLFTVYLTDYVTRQVRKGHSRDDSEASSGGQTRS</sequence>
<evidence type="ECO:0000256" key="7">
    <source>
        <dbReference type="ARBA" id="ARBA00023303"/>
    </source>
</evidence>
<organism evidence="10 11">
    <name type="scientific">Paramuribaculum intestinale</name>
    <dbReference type="NCBI Taxonomy" id="2094151"/>
    <lineage>
        <taxon>Bacteria</taxon>
        <taxon>Pseudomonadati</taxon>
        <taxon>Bacteroidota</taxon>
        <taxon>Bacteroidia</taxon>
        <taxon>Bacteroidales</taxon>
        <taxon>Muribaculaceae</taxon>
        <taxon>Paramuribaculum</taxon>
    </lineage>
</organism>
<feature type="transmembrane region" description="Helical" evidence="8">
    <location>
        <begin position="29"/>
        <end position="49"/>
    </location>
</feature>
<keyword evidence="6 8" id="KW-0472">Membrane</keyword>
<reference evidence="11" key="1">
    <citation type="submission" date="2018-02" db="EMBL/GenBank/DDBJ databases">
        <authorList>
            <person name="Clavel T."/>
            <person name="Strowig T."/>
        </authorList>
    </citation>
    <scope>NUCLEOTIDE SEQUENCE [LARGE SCALE GENOMIC DNA]</scope>
    <source>
        <strain evidence="11">DSM 100764</strain>
    </source>
</reference>
<evidence type="ECO:0000256" key="5">
    <source>
        <dbReference type="ARBA" id="ARBA00023065"/>
    </source>
</evidence>
<evidence type="ECO:0000313" key="11">
    <source>
        <dbReference type="Proteomes" id="UP000244925"/>
    </source>
</evidence>
<feature type="transmembrane region" description="Helical" evidence="8">
    <location>
        <begin position="69"/>
        <end position="87"/>
    </location>
</feature>
<feature type="domain" description="Potassium channel" evidence="9">
    <location>
        <begin position="162"/>
        <end position="239"/>
    </location>
</feature>
<dbReference type="Gene3D" id="1.20.120.350">
    <property type="entry name" value="Voltage-gated potassium channels. Chain C"/>
    <property type="match status" value="1"/>
</dbReference>
<dbReference type="InterPro" id="IPR013099">
    <property type="entry name" value="K_chnl_dom"/>
</dbReference>
<evidence type="ECO:0000256" key="6">
    <source>
        <dbReference type="ARBA" id="ARBA00023136"/>
    </source>
</evidence>
<gene>
    <name evidence="10" type="ORF">C5O25_03115</name>
</gene>
<accession>A0A2V1IVM0</accession>
<keyword evidence="2" id="KW-0813">Transport</keyword>
<feature type="transmembrane region" description="Helical" evidence="8">
    <location>
        <begin position="217"/>
        <end position="238"/>
    </location>
</feature>
<dbReference type="SUPFAM" id="SSF81324">
    <property type="entry name" value="Voltage-gated potassium channels"/>
    <property type="match status" value="1"/>
</dbReference>
<dbReference type="GO" id="GO:0008076">
    <property type="term" value="C:voltage-gated potassium channel complex"/>
    <property type="evidence" value="ECO:0007669"/>
    <property type="project" value="InterPro"/>
</dbReference>
<dbReference type="Pfam" id="PF07885">
    <property type="entry name" value="Ion_trans_2"/>
    <property type="match status" value="1"/>
</dbReference>
<keyword evidence="4 8" id="KW-1133">Transmembrane helix</keyword>
<evidence type="ECO:0000256" key="1">
    <source>
        <dbReference type="ARBA" id="ARBA00004141"/>
    </source>
</evidence>
<keyword evidence="11" id="KW-1185">Reference proteome</keyword>
<evidence type="ECO:0000313" key="10">
    <source>
        <dbReference type="EMBL" id="PWB08883.1"/>
    </source>
</evidence>
<name>A0A2V1IVM0_9BACT</name>
<dbReference type="InterPro" id="IPR027359">
    <property type="entry name" value="Volt_channel_dom_sf"/>
</dbReference>
<dbReference type="InterPro" id="IPR028325">
    <property type="entry name" value="VG_K_chnl"/>
</dbReference>
<dbReference type="PANTHER" id="PTHR11537:SF254">
    <property type="entry name" value="POTASSIUM VOLTAGE-GATED CHANNEL PROTEIN SHAB"/>
    <property type="match status" value="1"/>
</dbReference>
<evidence type="ECO:0000259" key="9">
    <source>
        <dbReference type="Pfam" id="PF07885"/>
    </source>
</evidence>
<dbReference type="RefSeq" id="WP_107035271.1">
    <property type="nucleotide sequence ID" value="NZ_CAOLHR010000004.1"/>
</dbReference>
<feature type="transmembrane region" description="Helical" evidence="8">
    <location>
        <begin position="99"/>
        <end position="119"/>
    </location>
</feature>
<proteinExistence type="predicted"/>
<keyword evidence="5" id="KW-0406">Ion transport</keyword>
<dbReference type="Proteomes" id="UP000244925">
    <property type="component" value="Unassembled WGS sequence"/>
</dbReference>
<evidence type="ECO:0000256" key="4">
    <source>
        <dbReference type="ARBA" id="ARBA00022989"/>
    </source>
</evidence>
<dbReference type="GeneID" id="93424578"/>
<feature type="transmembrane region" description="Helical" evidence="8">
    <location>
        <begin position="153"/>
        <end position="174"/>
    </location>
</feature>
<keyword evidence="7 10" id="KW-0407">Ion channel</keyword>
<dbReference type="PANTHER" id="PTHR11537">
    <property type="entry name" value="VOLTAGE-GATED POTASSIUM CHANNEL"/>
    <property type="match status" value="1"/>
</dbReference>